<dbReference type="InterPro" id="IPR013320">
    <property type="entry name" value="ConA-like_dom_sf"/>
</dbReference>
<dbReference type="OMA" id="LEHIEYH"/>
<dbReference type="InterPro" id="IPR011009">
    <property type="entry name" value="Kinase-like_dom_sf"/>
</dbReference>
<feature type="region of interest" description="Disordered" evidence="4">
    <location>
        <begin position="334"/>
        <end position="358"/>
    </location>
</feature>
<dbReference type="GO" id="GO:0030246">
    <property type="term" value="F:carbohydrate binding"/>
    <property type="evidence" value="ECO:0007669"/>
    <property type="project" value="UniProtKB-KW"/>
</dbReference>
<feature type="domain" description="Legume lectin" evidence="6">
    <location>
        <begin position="1"/>
        <end position="189"/>
    </location>
</feature>
<accession>A0A2R6X9W2</accession>
<dbReference type="SUPFAM" id="SSF49899">
    <property type="entry name" value="Concanavalin A-like lectins/glucanases"/>
    <property type="match status" value="1"/>
</dbReference>
<dbReference type="InterPro" id="IPR050258">
    <property type="entry name" value="Leguminous_Lectin"/>
</dbReference>
<dbReference type="PROSITE" id="PS00107">
    <property type="entry name" value="PROTEIN_KINASE_ATP"/>
    <property type="match status" value="1"/>
</dbReference>
<gene>
    <name evidence="7" type="ORF">MARPO_0027s0027</name>
</gene>
<keyword evidence="2" id="KW-0430">Lectin</keyword>
<feature type="compositionally biased region" description="Polar residues" evidence="4">
    <location>
        <begin position="343"/>
        <end position="358"/>
    </location>
</feature>
<dbReference type="InterPro" id="IPR019825">
    <property type="entry name" value="Lectin_legB_Mn/Ca_BS"/>
</dbReference>
<evidence type="ECO:0000256" key="2">
    <source>
        <dbReference type="ARBA" id="ARBA00022734"/>
    </source>
</evidence>
<evidence type="ECO:0000313" key="8">
    <source>
        <dbReference type="Proteomes" id="UP000244005"/>
    </source>
</evidence>
<keyword evidence="5" id="KW-1133">Transmembrane helix</keyword>
<protein>
    <recommendedName>
        <fullName evidence="6">Legume lectin domain-containing protein</fullName>
    </recommendedName>
</protein>
<keyword evidence="3" id="KW-0067">ATP-binding</keyword>
<reference evidence="8" key="1">
    <citation type="journal article" date="2017" name="Cell">
        <title>Insights into land plant evolution garnered from the Marchantia polymorpha genome.</title>
        <authorList>
            <person name="Bowman J.L."/>
            <person name="Kohchi T."/>
            <person name="Yamato K.T."/>
            <person name="Jenkins J."/>
            <person name="Shu S."/>
            <person name="Ishizaki K."/>
            <person name="Yamaoka S."/>
            <person name="Nishihama R."/>
            <person name="Nakamura Y."/>
            <person name="Berger F."/>
            <person name="Adam C."/>
            <person name="Aki S.S."/>
            <person name="Althoff F."/>
            <person name="Araki T."/>
            <person name="Arteaga-Vazquez M.A."/>
            <person name="Balasubrmanian S."/>
            <person name="Barry K."/>
            <person name="Bauer D."/>
            <person name="Boehm C.R."/>
            <person name="Briginshaw L."/>
            <person name="Caballero-Perez J."/>
            <person name="Catarino B."/>
            <person name="Chen F."/>
            <person name="Chiyoda S."/>
            <person name="Chovatia M."/>
            <person name="Davies K.M."/>
            <person name="Delmans M."/>
            <person name="Demura T."/>
            <person name="Dierschke T."/>
            <person name="Dolan L."/>
            <person name="Dorantes-Acosta A.E."/>
            <person name="Eklund D.M."/>
            <person name="Florent S.N."/>
            <person name="Flores-Sandoval E."/>
            <person name="Fujiyama A."/>
            <person name="Fukuzawa H."/>
            <person name="Galik B."/>
            <person name="Grimanelli D."/>
            <person name="Grimwood J."/>
            <person name="Grossniklaus U."/>
            <person name="Hamada T."/>
            <person name="Haseloff J."/>
            <person name="Hetherington A.J."/>
            <person name="Higo A."/>
            <person name="Hirakawa Y."/>
            <person name="Hundley H.N."/>
            <person name="Ikeda Y."/>
            <person name="Inoue K."/>
            <person name="Inoue S.I."/>
            <person name="Ishida S."/>
            <person name="Jia Q."/>
            <person name="Kakita M."/>
            <person name="Kanazawa T."/>
            <person name="Kawai Y."/>
            <person name="Kawashima T."/>
            <person name="Kennedy M."/>
            <person name="Kinose K."/>
            <person name="Kinoshita T."/>
            <person name="Kohara Y."/>
            <person name="Koide E."/>
            <person name="Komatsu K."/>
            <person name="Kopischke S."/>
            <person name="Kubo M."/>
            <person name="Kyozuka J."/>
            <person name="Lagercrantz U."/>
            <person name="Lin S.S."/>
            <person name="Lindquist E."/>
            <person name="Lipzen A.M."/>
            <person name="Lu C.W."/>
            <person name="De Luna E."/>
            <person name="Martienssen R.A."/>
            <person name="Minamino N."/>
            <person name="Mizutani M."/>
            <person name="Mizutani M."/>
            <person name="Mochizuki N."/>
            <person name="Monte I."/>
            <person name="Mosher R."/>
            <person name="Nagasaki H."/>
            <person name="Nakagami H."/>
            <person name="Naramoto S."/>
            <person name="Nishitani K."/>
            <person name="Ohtani M."/>
            <person name="Okamoto T."/>
            <person name="Okumura M."/>
            <person name="Phillips J."/>
            <person name="Pollak B."/>
            <person name="Reinders A."/>
            <person name="Rovekamp M."/>
            <person name="Sano R."/>
            <person name="Sawa S."/>
            <person name="Schmid M.W."/>
            <person name="Shirakawa M."/>
            <person name="Solano R."/>
            <person name="Spunde A."/>
            <person name="Suetsugu N."/>
            <person name="Sugano S."/>
            <person name="Sugiyama A."/>
            <person name="Sun R."/>
            <person name="Suzuki Y."/>
            <person name="Takenaka M."/>
            <person name="Takezawa D."/>
            <person name="Tomogane H."/>
            <person name="Tsuzuki M."/>
            <person name="Ueda T."/>
            <person name="Umeda M."/>
            <person name="Ward J.M."/>
            <person name="Watanabe Y."/>
            <person name="Yazaki K."/>
            <person name="Yokoyama R."/>
            <person name="Yoshitake Y."/>
            <person name="Yotsui I."/>
            <person name="Zachgo S."/>
            <person name="Schmutz J."/>
        </authorList>
    </citation>
    <scope>NUCLEOTIDE SEQUENCE [LARGE SCALE GENOMIC DNA]</scope>
    <source>
        <strain evidence="8">Tak-1</strain>
    </source>
</reference>
<dbReference type="PANTHER" id="PTHR32401">
    <property type="entry name" value="CONCANAVALIN A-LIKE LECTIN FAMILY PROTEIN"/>
    <property type="match status" value="1"/>
</dbReference>
<sequence length="358" mass="38920">MYSTPVGMIDHRVSAVASFNTSFSFETKAEGQGPGDGLTFFITDNTVVSGAYGANFGVFYPEGHRDPNTTVVAVEFDTYLNWEYDYTPTPHVGLDIGSVKSKVSELSFNTCRGFENGLCSVWIDYDGASGKLVVCADSLPAKPKKALLNTTVNLASVFVSAESLWVGLSAGTGSRASSYVVKFWNFSSFWPAGPARRARGPEPYRSVFRTVLIVACVWASILVVSGLVMTVALRRRRVMSATKLAQQELNSHIPMTYSFHELEDATGECSEDFRLGEGGSGEVYRGVKPRTQALVAIKRLKEQSPQGEKEFLPIPDAVRPITDVGTSGRLHVESFRAAPPAPRTNSTSTSEVLSSRRT</sequence>
<evidence type="ECO:0000256" key="4">
    <source>
        <dbReference type="SAM" id="MobiDB-lite"/>
    </source>
</evidence>
<evidence type="ECO:0000256" key="5">
    <source>
        <dbReference type="SAM" id="Phobius"/>
    </source>
</evidence>
<proteinExistence type="inferred from homology"/>
<evidence type="ECO:0000256" key="3">
    <source>
        <dbReference type="PROSITE-ProRule" id="PRU10141"/>
    </source>
</evidence>
<dbReference type="SUPFAM" id="SSF56112">
    <property type="entry name" value="Protein kinase-like (PK-like)"/>
    <property type="match status" value="1"/>
</dbReference>
<comment type="similarity">
    <text evidence="1">Belongs to the leguminous lectin family.</text>
</comment>
<feature type="binding site" evidence="3">
    <location>
        <position position="298"/>
    </location>
    <ligand>
        <name>ATP</name>
        <dbReference type="ChEBI" id="CHEBI:30616"/>
    </ligand>
</feature>
<keyword evidence="8" id="KW-1185">Reference proteome</keyword>
<dbReference type="PANTHER" id="PTHR32401:SF49">
    <property type="entry name" value="OS10G0129200 PROTEIN"/>
    <property type="match status" value="1"/>
</dbReference>
<keyword evidence="5" id="KW-0472">Membrane</keyword>
<dbReference type="Proteomes" id="UP000244005">
    <property type="component" value="Unassembled WGS sequence"/>
</dbReference>
<organism evidence="7 8">
    <name type="scientific">Marchantia polymorpha</name>
    <name type="common">Common liverwort</name>
    <name type="synonym">Marchantia aquatica</name>
    <dbReference type="NCBI Taxonomy" id="3197"/>
    <lineage>
        <taxon>Eukaryota</taxon>
        <taxon>Viridiplantae</taxon>
        <taxon>Streptophyta</taxon>
        <taxon>Embryophyta</taxon>
        <taxon>Marchantiophyta</taxon>
        <taxon>Marchantiopsida</taxon>
        <taxon>Marchantiidae</taxon>
        <taxon>Marchantiales</taxon>
        <taxon>Marchantiaceae</taxon>
        <taxon>Marchantia</taxon>
    </lineage>
</organism>
<evidence type="ECO:0000313" key="7">
    <source>
        <dbReference type="EMBL" id="PTQ42895.1"/>
    </source>
</evidence>
<evidence type="ECO:0000259" key="6">
    <source>
        <dbReference type="Pfam" id="PF00139"/>
    </source>
</evidence>
<dbReference type="GO" id="GO:0005524">
    <property type="term" value="F:ATP binding"/>
    <property type="evidence" value="ECO:0007669"/>
    <property type="project" value="UniProtKB-UniRule"/>
</dbReference>
<dbReference type="InterPro" id="IPR017441">
    <property type="entry name" value="Protein_kinase_ATP_BS"/>
</dbReference>
<dbReference type="PROSITE" id="PS00307">
    <property type="entry name" value="LECTIN_LEGUME_BETA"/>
    <property type="match status" value="1"/>
</dbReference>
<dbReference type="Gene3D" id="3.30.200.20">
    <property type="entry name" value="Phosphorylase Kinase, domain 1"/>
    <property type="match status" value="1"/>
</dbReference>
<dbReference type="InterPro" id="IPR001220">
    <property type="entry name" value="Legume_lectin_dom"/>
</dbReference>
<dbReference type="Gramene" id="Mp5g06000.1">
    <property type="protein sequence ID" value="Mp5g06000.1.cds1"/>
    <property type="gene ID" value="Mp5g06000"/>
</dbReference>
<name>A0A2R6X9W2_MARPO</name>
<feature type="transmembrane region" description="Helical" evidence="5">
    <location>
        <begin position="211"/>
        <end position="233"/>
    </location>
</feature>
<dbReference type="Pfam" id="PF00139">
    <property type="entry name" value="Lectin_legB"/>
    <property type="match status" value="1"/>
</dbReference>
<dbReference type="EMBL" id="KZ772699">
    <property type="protein sequence ID" value="PTQ42895.1"/>
    <property type="molecule type" value="Genomic_DNA"/>
</dbReference>
<dbReference type="AlphaFoldDB" id="A0A2R6X9W2"/>
<evidence type="ECO:0000256" key="1">
    <source>
        <dbReference type="ARBA" id="ARBA00007606"/>
    </source>
</evidence>
<dbReference type="Gene3D" id="2.60.120.200">
    <property type="match status" value="1"/>
</dbReference>
<dbReference type="CDD" id="cd06899">
    <property type="entry name" value="lectin_legume_LecRK_Arcelin_ConA"/>
    <property type="match status" value="1"/>
</dbReference>
<keyword evidence="3" id="KW-0547">Nucleotide-binding</keyword>
<keyword evidence="5" id="KW-0812">Transmembrane</keyword>
<dbReference type="OrthoDB" id="2014373at2759"/>